<proteinExistence type="predicted"/>
<gene>
    <name evidence="2" type="ORF">DFO70_11785</name>
</gene>
<keyword evidence="1" id="KW-0812">Transmembrane</keyword>
<comment type="caution">
    <text evidence="2">The sequence shown here is derived from an EMBL/GenBank/DDBJ whole genome shotgun (WGS) entry which is preliminary data.</text>
</comment>
<feature type="transmembrane region" description="Helical" evidence="1">
    <location>
        <begin position="7"/>
        <end position="25"/>
    </location>
</feature>
<reference evidence="2 3" key="1">
    <citation type="submission" date="2018-06" db="EMBL/GenBank/DDBJ databases">
        <title>Freshwater and sediment microbial communities from various areas in North America, analyzing microbe dynamics in response to fracking.</title>
        <authorList>
            <person name="Lamendella R."/>
        </authorList>
    </citation>
    <scope>NUCLEOTIDE SEQUENCE [LARGE SCALE GENOMIC DNA]</scope>
    <source>
        <strain evidence="2 3">14_TX</strain>
    </source>
</reference>
<evidence type="ECO:0000256" key="1">
    <source>
        <dbReference type="SAM" id="Phobius"/>
    </source>
</evidence>
<organism evidence="2 3">
    <name type="scientific">Cytobacillus firmus</name>
    <name type="common">Bacillus firmus</name>
    <dbReference type="NCBI Taxonomy" id="1399"/>
    <lineage>
        <taxon>Bacteria</taxon>
        <taxon>Bacillati</taxon>
        <taxon>Bacillota</taxon>
        <taxon>Bacilli</taxon>
        <taxon>Bacillales</taxon>
        <taxon>Bacillaceae</taxon>
        <taxon>Cytobacillus</taxon>
    </lineage>
</organism>
<evidence type="ECO:0000313" key="2">
    <source>
        <dbReference type="EMBL" id="RBP87894.1"/>
    </source>
</evidence>
<dbReference type="AlphaFoldDB" id="A0A366JKA2"/>
<accession>A0A366JKA2</accession>
<sequence>MNEIIKTGCLIVITLSLLYISYNIGKISNYLLDLVRLGGL</sequence>
<evidence type="ECO:0000313" key="3">
    <source>
        <dbReference type="Proteomes" id="UP000252731"/>
    </source>
</evidence>
<dbReference type="EMBL" id="QNSF01000017">
    <property type="protein sequence ID" value="RBP87894.1"/>
    <property type="molecule type" value="Genomic_DNA"/>
</dbReference>
<name>A0A366JKA2_CYTFI</name>
<keyword evidence="1" id="KW-1133">Transmembrane helix</keyword>
<protein>
    <submittedName>
        <fullName evidence="2">Uncharacterized protein</fullName>
    </submittedName>
</protein>
<keyword evidence="3" id="KW-1185">Reference proteome</keyword>
<dbReference type="Proteomes" id="UP000252731">
    <property type="component" value="Unassembled WGS sequence"/>
</dbReference>
<keyword evidence="1" id="KW-0472">Membrane</keyword>